<dbReference type="WBParaSite" id="GPUH_0002042801-mRNA-1">
    <property type="protein sequence ID" value="GPUH_0002042801-mRNA-1"/>
    <property type="gene ID" value="GPUH_0002042801"/>
</dbReference>
<evidence type="ECO:0000313" key="3">
    <source>
        <dbReference type="WBParaSite" id="GPUH_0002042801-mRNA-1"/>
    </source>
</evidence>
<accession>A0A183EHG2</accession>
<evidence type="ECO:0000259" key="2">
    <source>
        <dbReference type="Pfam" id="PF08172"/>
    </source>
</evidence>
<feature type="domain" description="CASP C-terminal" evidence="2">
    <location>
        <begin position="15"/>
        <end position="82"/>
    </location>
</feature>
<sequence length="164" mass="19286">LITRLENDLLSLHAVLPRSRADRDRLHYRVDELEQELSIQKQNNAYLQSERDKILEDNVQLYGKIKFLQSYQNKNREVLYRFAYTESCQRDFQTDCVARFASTTVTVRVFLVTETQQRYGLSTPDIEDFLVINTSIAPYDRSLGIFMTEVPVTTERIWVRGRNG</sequence>
<organism evidence="3">
    <name type="scientific">Gongylonema pulchrum</name>
    <dbReference type="NCBI Taxonomy" id="637853"/>
    <lineage>
        <taxon>Eukaryota</taxon>
        <taxon>Metazoa</taxon>
        <taxon>Ecdysozoa</taxon>
        <taxon>Nematoda</taxon>
        <taxon>Chromadorea</taxon>
        <taxon>Rhabditida</taxon>
        <taxon>Spirurina</taxon>
        <taxon>Spiruromorpha</taxon>
        <taxon>Spiruroidea</taxon>
        <taxon>Gongylonematidae</taxon>
        <taxon>Gongylonema</taxon>
    </lineage>
</organism>
<dbReference type="Pfam" id="PF08172">
    <property type="entry name" value="CASP_C"/>
    <property type="match status" value="1"/>
</dbReference>
<name>A0A183EHG2_9BILA</name>
<reference evidence="3" key="1">
    <citation type="submission" date="2016-06" db="UniProtKB">
        <authorList>
            <consortium name="WormBaseParasite"/>
        </authorList>
    </citation>
    <scope>IDENTIFICATION</scope>
</reference>
<proteinExistence type="predicted"/>
<keyword evidence="1" id="KW-0175">Coiled coil</keyword>
<feature type="coiled-coil region" evidence="1">
    <location>
        <begin position="23"/>
        <end position="50"/>
    </location>
</feature>
<evidence type="ECO:0000256" key="1">
    <source>
        <dbReference type="SAM" id="Coils"/>
    </source>
</evidence>
<dbReference type="AlphaFoldDB" id="A0A183EHG2"/>
<dbReference type="GO" id="GO:0000139">
    <property type="term" value="C:Golgi membrane"/>
    <property type="evidence" value="ECO:0007669"/>
    <property type="project" value="InterPro"/>
</dbReference>
<dbReference type="InterPro" id="IPR012955">
    <property type="entry name" value="CASP_C"/>
</dbReference>
<protein>
    <submittedName>
        <fullName evidence="3">Protein CASP</fullName>
    </submittedName>
</protein>
<dbReference type="GO" id="GO:0006891">
    <property type="term" value="P:intra-Golgi vesicle-mediated transport"/>
    <property type="evidence" value="ECO:0007669"/>
    <property type="project" value="InterPro"/>
</dbReference>